<evidence type="ECO:0000256" key="6">
    <source>
        <dbReference type="ARBA" id="ARBA00023033"/>
    </source>
</evidence>
<dbReference type="InterPro" id="IPR036396">
    <property type="entry name" value="Cyt_P450_sf"/>
</dbReference>
<dbReference type="PROSITE" id="PS00086">
    <property type="entry name" value="CYTOCHROME_P450"/>
    <property type="match status" value="1"/>
</dbReference>
<proteinExistence type="inferred from homology"/>
<dbReference type="PRINTS" id="PR00359">
    <property type="entry name" value="BP450"/>
</dbReference>
<keyword evidence="5 7" id="KW-0408">Iron</keyword>
<comment type="similarity">
    <text evidence="1 7">Belongs to the cytochrome P450 family.</text>
</comment>
<name>A0A4P6JVS5_KTERU</name>
<dbReference type="Gene3D" id="1.10.630.10">
    <property type="entry name" value="Cytochrome P450"/>
    <property type="match status" value="1"/>
</dbReference>
<keyword evidence="9" id="KW-1185">Reference proteome</keyword>
<accession>A0A4P6JVS5</accession>
<dbReference type="InterPro" id="IPR017972">
    <property type="entry name" value="Cyt_P450_CS"/>
</dbReference>
<dbReference type="SUPFAM" id="SSF48264">
    <property type="entry name" value="Cytochrome P450"/>
    <property type="match status" value="1"/>
</dbReference>
<dbReference type="KEGG" id="kbs:EPA93_27285"/>
<evidence type="ECO:0000256" key="3">
    <source>
        <dbReference type="ARBA" id="ARBA00022723"/>
    </source>
</evidence>
<keyword evidence="3 7" id="KW-0479">Metal-binding</keyword>
<dbReference type="RefSeq" id="WP_129890535.1">
    <property type="nucleotide sequence ID" value="NZ_CP035758.1"/>
</dbReference>
<dbReference type="Proteomes" id="UP000290365">
    <property type="component" value="Chromosome"/>
</dbReference>
<dbReference type="PANTHER" id="PTHR46696">
    <property type="entry name" value="P450, PUTATIVE (EUROFUNG)-RELATED"/>
    <property type="match status" value="1"/>
</dbReference>
<dbReference type="CDD" id="cd11032">
    <property type="entry name" value="P450_EryK-like"/>
    <property type="match status" value="1"/>
</dbReference>
<dbReference type="PANTHER" id="PTHR46696:SF1">
    <property type="entry name" value="CYTOCHROME P450 YJIB-RELATED"/>
    <property type="match status" value="1"/>
</dbReference>
<dbReference type="GO" id="GO:0016705">
    <property type="term" value="F:oxidoreductase activity, acting on paired donors, with incorporation or reduction of molecular oxygen"/>
    <property type="evidence" value="ECO:0007669"/>
    <property type="project" value="InterPro"/>
</dbReference>
<organism evidence="8 9">
    <name type="scientific">Ktedonosporobacter rubrisoli</name>
    <dbReference type="NCBI Taxonomy" id="2509675"/>
    <lineage>
        <taxon>Bacteria</taxon>
        <taxon>Bacillati</taxon>
        <taxon>Chloroflexota</taxon>
        <taxon>Ktedonobacteria</taxon>
        <taxon>Ktedonobacterales</taxon>
        <taxon>Ktedonosporobacteraceae</taxon>
        <taxon>Ktedonosporobacter</taxon>
    </lineage>
</organism>
<sequence>MVTQAVKELWTLFPAEQYRTLRERQPVYFDPRMRMWLVSRYDEVWQVFSDHATFSSGAPAGSSKPAQPSILGMDPPRQRQLRNIVAQAFTPRVIERLAPRINEIVNTLLDQVSKRGHIDIIHDLAYPLPVTVIATLLGVPTQDRELFKRWSDNLVTGYIRSFTPEIMQKRHENLRALDTYFTQAIEEHRQRPQDDLIGALLQAEVDGQHLSQQELLDFCRLLLIAGHETTTNLIGNAVLCFSAHPQAMQDLRADPSLTPGAIEEVLRFLPSVQGGNRITKQETTLGGQHLAQGEVVLALAISAHYDAAQFPDPERFDIRREPNRHLAFGYGIHFCLGAALARLEARLALQALLQRFPNLRREPGSPLEPITSPFVIGVKHLPMIFDL</sequence>
<reference evidence="8 9" key="1">
    <citation type="submission" date="2019-01" db="EMBL/GenBank/DDBJ databases">
        <title>Ktedonosporobacter rubrisoli SCAWS-G2.</title>
        <authorList>
            <person name="Huang Y."/>
            <person name="Yan B."/>
        </authorList>
    </citation>
    <scope>NUCLEOTIDE SEQUENCE [LARGE SCALE GENOMIC DNA]</scope>
    <source>
        <strain evidence="8 9">SCAWS-G2</strain>
    </source>
</reference>
<dbReference type="AlphaFoldDB" id="A0A4P6JVS5"/>
<dbReference type="GO" id="GO:0004497">
    <property type="term" value="F:monooxygenase activity"/>
    <property type="evidence" value="ECO:0007669"/>
    <property type="project" value="UniProtKB-KW"/>
</dbReference>
<gene>
    <name evidence="8" type="ORF">EPA93_27285</name>
</gene>
<dbReference type="InterPro" id="IPR001128">
    <property type="entry name" value="Cyt_P450"/>
</dbReference>
<dbReference type="FunFam" id="1.10.630.10:FF:000018">
    <property type="entry name" value="Cytochrome P450 monooxygenase"/>
    <property type="match status" value="1"/>
</dbReference>
<evidence type="ECO:0000313" key="9">
    <source>
        <dbReference type="Proteomes" id="UP000290365"/>
    </source>
</evidence>
<keyword evidence="2 7" id="KW-0349">Heme</keyword>
<dbReference type="Pfam" id="PF00067">
    <property type="entry name" value="p450"/>
    <property type="match status" value="1"/>
</dbReference>
<evidence type="ECO:0000256" key="4">
    <source>
        <dbReference type="ARBA" id="ARBA00023002"/>
    </source>
</evidence>
<dbReference type="PRINTS" id="PR00385">
    <property type="entry name" value="P450"/>
</dbReference>
<dbReference type="OrthoDB" id="9801155at2"/>
<dbReference type="EMBL" id="CP035758">
    <property type="protein sequence ID" value="QBD79483.1"/>
    <property type="molecule type" value="Genomic_DNA"/>
</dbReference>
<protein>
    <submittedName>
        <fullName evidence="8">Cytochrome P450</fullName>
    </submittedName>
</protein>
<dbReference type="GO" id="GO:0020037">
    <property type="term" value="F:heme binding"/>
    <property type="evidence" value="ECO:0007669"/>
    <property type="project" value="InterPro"/>
</dbReference>
<dbReference type="GO" id="GO:0005506">
    <property type="term" value="F:iron ion binding"/>
    <property type="evidence" value="ECO:0007669"/>
    <property type="project" value="InterPro"/>
</dbReference>
<evidence type="ECO:0000256" key="2">
    <source>
        <dbReference type="ARBA" id="ARBA00022617"/>
    </source>
</evidence>
<evidence type="ECO:0000256" key="5">
    <source>
        <dbReference type="ARBA" id="ARBA00023004"/>
    </source>
</evidence>
<keyword evidence="6 7" id="KW-0503">Monooxygenase</keyword>
<keyword evidence="4 7" id="KW-0560">Oxidoreductase</keyword>
<dbReference type="InterPro" id="IPR002397">
    <property type="entry name" value="Cyt_P450_B"/>
</dbReference>
<evidence type="ECO:0000256" key="1">
    <source>
        <dbReference type="ARBA" id="ARBA00010617"/>
    </source>
</evidence>
<evidence type="ECO:0000313" key="8">
    <source>
        <dbReference type="EMBL" id="QBD79483.1"/>
    </source>
</evidence>
<evidence type="ECO:0000256" key="7">
    <source>
        <dbReference type="RuleBase" id="RU000461"/>
    </source>
</evidence>